<dbReference type="Pfam" id="PF00067">
    <property type="entry name" value="p450"/>
    <property type="match status" value="1"/>
</dbReference>
<dbReference type="InterPro" id="IPR001128">
    <property type="entry name" value="Cyt_P450"/>
</dbReference>
<gene>
    <name evidence="9" type="ORF">ODALV1_LOCUS27254</name>
</gene>
<keyword evidence="3 8" id="KW-0479">Metal-binding</keyword>
<evidence type="ECO:0000256" key="8">
    <source>
        <dbReference type="RuleBase" id="RU000461"/>
    </source>
</evidence>
<reference evidence="9 10" key="1">
    <citation type="submission" date="2024-08" db="EMBL/GenBank/DDBJ databases">
        <authorList>
            <person name="Cucini C."/>
            <person name="Frati F."/>
        </authorList>
    </citation>
    <scope>NUCLEOTIDE SEQUENCE [LARGE SCALE GENOMIC DNA]</scope>
</reference>
<dbReference type="InterPro" id="IPR036396">
    <property type="entry name" value="Cyt_P450_sf"/>
</dbReference>
<accession>A0ABP1RXA9</accession>
<proteinExistence type="inferred from homology"/>
<dbReference type="PROSITE" id="PS00086">
    <property type="entry name" value="CYTOCHROME_P450"/>
    <property type="match status" value="1"/>
</dbReference>
<evidence type="ECO:0000256" key="5">
    <source>
        <dbReference type="ARBA" id="ARBA00023004"/>
    </source>
</evidence>
<evidence type="ECO:0000313" key="9">
    <source>
        <dbReference type="EMBL" id="CAL8138188.1"/>
    </source>
</evidence>
<keyword evidence="10" id="KW-1185">Reference proteome</keyword>
<evidence type="ECO:0000256" key="4">
    <source>
        <dbReference type="ARBA" id="ARBA00023002"/>
    </source>
</evidence>
<evidence type="ECO:0000256" key="3">
    <source>
        <dbReference type="ARBA" id="ARBA00022723"/>
    </source>
</evidence>
<organism evidence="9 10">
    <name type="scientific">Orchesella dallaii</name>
    <dbReference type="NCBI Taxonomy" id="48710"/>
    <lineage>
        <taxon>Eukaryota</taxon>
        <taxon>Metazoa</taxon>
        <taxon>Ecdysozoa</taxon>
        <taxon>Arthropoda</taxon>
        <taxon>Hexapoda</taxon>
        <taxon>Collembola</taxon>
        <taxon>Entomobryomorpha</taxon>
        <taxon>Entomobryoidea</taxon>
        <taxon>Orchesellidae</taxon>
        <taxon>Orchesellinae</taxon>
        <taxon>Orchesella</taxon>
    </lineage>
</organism>
<dbReference type="InterPro" id="IPR002401">
    <property type="entry name" value="Cyt_P450_E_grp-I"/>
</dbReference>
<dbReference type="InterPro" id="IPR050705">
    <property type="entry name" value="Cytochrome_P450_3A"/>
</dbReference>
<dbReference type="PANTHER" id="PTHR24302:SF15">
    <property type="entry name" value="FATTY-ACID PEROXYGENASE"/>
    <property type="match status" value="1"/>
</dbReference>
<comment type="caution">
    <text evidence="9">The sequence shown here is derived from an EMBL/GenBank/DDBJ whole genome shotgun (WGS) entry which is preliminary data.</text>
</comment>
<name>A0ABP1RXA9_9HEXA</name>
<dbReference type="PANTHER" id="PTHR24302">
    <property type="entry name" value="CYTOCHROME P450 FAMILY 3"/>
    <property type="match status" value="1"/>
</dbReference>
<dbReference type="SUPFAM" id="SSF48264">
    <property type="entry name" value="Cytochrome P450"/>
    <property type="match status" value="1"/>
</dbReference>
<comment type="function">
    <text evidence="7">Cytochromes P450 are a group of heme-thiolate monooxygenases. They oxidize a variety of structurally unrelated compounds, including steroids, fatty acids, and xenobiotics.</text>
</comment>
<evidence type="ECO:0000256" key="1">
    <source>
        <dbReference type="ARBA" id="ARBA00010617"/>
    </source>
</evidence>
<sequence>MILVLLAIAIVLISALVLYARWNYGTLEKMNIPVVKPSFLLGSTPDLHLKVQHLEDVLRFQKHGKVFGVYEGRKPMVFICDPELLRLIMVKDAEYFKDRRAIDLGDEQVNEMMDFLPYDKWKEVRSPMTPFFTQGKIKLVSQSMKESILDLCTSIRADCNFNRDQNHGFANILIDQKFEAFYMDLSFRSAFGIKIDDHLSSDNEVLKMFRDISGQDAEFNFLYTLTMSFPFLTKFAPTLDADATKKIGATFRNVLSARRSAGQKNNDFADILNEMIGKTSSPQYKRLGITDTTIIAQAFNFILAGYEAMKTISTMLTYYLVKHPEIQEKVHEEIDAFLERNNGEVLFEKLGELVYLHACLYETMRLVPPFIRPERICTKDWEHENLKIKKGTMVMIPAWAVHRNPEQFPDPEEFKPERFLPENKSKMHPYAFMTFGTGPRNCIGMRFAVEAMKYAFVHILKEFKFEMRHDTVIKYKPGVLFFVQYNHIPINVAKRA</sequence>
<dbReference type="Gene3D" id="1.10.630.10">
    <property type="entry name" value="Cytochrome P450"/>
    <property type="match status" value="1"/>
</dbReference>
<keyword evidence="5 8" id="KW-0408">Iron</keyword>
<keyword evidence="6 8" id="KW-0503">Monooxygenase</keyword>
<evidence type="ECO:0000256" key="2">
    <source>
        <dbReference type="ARBA" id="ARBA00022617"/>
    </source>
</evidence>
<evidence type="ECO:0000313" key="10">
    <source>
        <dbReference type="Proteomes" id="UP001642540"/>
    </source>
</evidence>
<dbReference type="PRINTS" id="PR00385">
    <property type="entry name" value="P450"/>
</dbReference>
<dbReference type="InterPro" id="IPR017972">
    <property type="entry name" value="Cyt_P450_CS"/>
</dbReference>
<keyword evidence="2 8" id="KW-0349">Heme</keyword>
<dbReference type="Proteomes" id="UP001642540">
    <property type="component" value="Unassembled WGS sequence"/>
</dbReference>
<dbReference type="EMBL" id="CAXLJM020000122">
    <property type="protein sequence ID" value="CAL8138188.1"/>
    <property type="molecule type" value="Genomic_DNA"/>
</dbReference>
<dbReference type="PRINTS" id="PR00463">
    <property type="entry name" value="EP450I"/>
</dbReference>
<protein>
    <submittedName>
        <fullName evidence="9">Uncharacterized protein</fullName>
    </submittedName>
</protein>
<evidence type="ECO:0000256" key="6">
    <source>
        <dbReference type="ARBA" id="ARBA00023033"/>
    </source>
</evidence>
<comment type="similarity">
    <text evidence="1 8">Belongs to the cytochrome P450 family.</text>
</comment>
<evidence type="ECO:0000256" key="7">
    <source>
        <dbReference type="ARBA" id="ARBA00043906"/>
    </source>
</evidence>
<keyword evidence="4 8" id="KW-0560">Oxidoreductase</keyword>